<dbReference type="Pfam" id="PF02604">
    <property type="entry name" value="PhdYeFM_antitox"/>
    <property type="match status" value="1"/>
</dbReference>
<dbReference type="OrthoDB" id="9802003at2"/>
<comment type="function">
    <text evidence="2">Antitoxin component of a type II toxin-antitoxin (TA) system.</text>
</comment>
<dbReference type="RefSeq" id="WP_153586525.1">
    <property type="nucleotide sequence ID" value="NZ_WJBU01000021.1"/>
</dbReference>
<comment type="similarity">
    <text evidence="1 2">Belongs to the phD/YefM antitoxin family.</text>
</comment>
<dbReference type="EMBL" id="WJBU01000021">
    <property type="protein sequence ID" value="MRD49213.1"/>
    <property type="molecule type" value="Genomic_DNA"/>
</dbReference>
<dbReference type="InterPro" id="IPR006442">
    <property type="entry name" value="Antitoxin_Phd/YefM"/>
</dbReference>
<dbReference type="InterPro" id="IPR036165">
    <property type="entry name" value="YefM-like_sf"/>
</dbReference>
<dbReference type="SUPFAM" id="SSF143120">
    <property type="entry name" value="YefM-like"/>
    <property type="match status" value="1"/>
</dbReference>
<evidence type="ECO:0000313" key="3">
    <source>
        <dbReference type="EMBL" id="MRD49213.1"/>
    </source>
</evidence>
<comment type="caution">
    <text evidence="3">The sequence shown here is derived from an EMBL/GenBank/DDBJ whole genome shotgun (WGS) entry which is preliminary data.</text>
</comment>
<dbReference type="Proteomes" id="UP000487350">
    <property type="component" value="Unassembled WGS sequence"/>
</dbReference>
<proteinExistence type="inferred from homology"/>
<dbReference type="InterPro" id="IPR051405">
    <property type="entry name" value="phD/YefM_antitoxin"/>
</dbReference>
<dbReference type="PANTHER" id="PTHR33713">
    <property type="entry name" value="ANTITOXIN YAFN-RELATED"/>
    <property type="match status" value="1"/>
</dbReference>
<dbReference type="Gene3D" id="6.10.250.330">
    <property type="match status" value="1"/>
</dbReference>
<accession>A0A844B7T1</accession>
<gene>
    <name evidence="3" type="ORF">GHT07_18215</name>
</gene>
<dbReference type="NCBIfam" id="TIGR01552">
    <property type="entry name" value="phd_fam"/>
    <property type="match status" value="1"/>
</dbReference>
<dbReference type="PANTHER" id="PTHR33713:SF6">
    <property type="entry name" value="ANTITOXIN YEFM"/>
    <property type="match status" value="1"/>
</dbReference>
<name>A0A844B7T1_9BURK</name>
<keyword evidence="4" id="KW-1185">Reference proteome</keyword>
<dbReference type="Gene3D" id="3.40.1620.10">
    <property type="entry name" value="YefM-like domain"/>
    <property type="match status" value="1"/>
</dbReference>
<organism evidence="3 4">
    <name type="scientific">Caenimonas koreensis DSM 17982</name>
    <dbReference type="NCBI Taxonomy" id="1121255"/>
    <lineage>
        <taxon>Bacteria</taxon>
        <taxon>Pseudomonadati</taxon>
        <taxon>Pseudomonadota</taxon>
        <taxon>Betaproteobacteria</taxon>
        <taxon>Burkholderiales</taxon>
        <taxon>Comamonadaceae</taxon>
        <taxon>Caenimonas</taxon>
    </lineage>
</organism>
<reference evidence="3 4" key="1">
    <citation type="submission" date="2019-11" db="EMBL/GenBank/DDBJ databases">
        <title>Caenimonas koreensis gen. nov., sp. nov., isolated from activated sludge.</title>
        <authorList>
            <person name="Seung H.R."/>
        </authorList>
    </citation>
    <scope>NUCLEOTIDE SEQUENCE [LARGE SCALE GENOMIC DNA]</scope>
    <source>
        <strain evidence="3 4">EMB320</strain>
    </source>
</reference>
<evidence type="ECO:0000313" key="4">
    <source>
        <dbReference type="Proteomes" id="UP000487350"/>
    </source>
</evidence>
<sequence>MRLINYSEARNSLKSVLDTCADDADVTVITRRDGPDAVVMSLDQYNGIMATLHLLSSPANAAHLAKSIAQYRQGKARPRKLTPA</sequence>
<protein>
    <recommendedName>
        <fullName evidence="2">Antitoxin</fullName>
    </recommendedName>
</protein>
<evidence type="ECO:0000256" key="2">
    <source>
        <dbReference type="RuleBase" id="RU362080"/>
    </source>
</evidence>
<dbReference type="AlphaFoldDB" id="A0A844B7T1"/>
<evidence type="ECO:0000256" key="1">
    <source>
        <dbReference type="ARBA" id="ARBA00009981"/>
    </source>
</evidence>